<feature type="modified residue" description="4-aspartylphosphate" evidence="1">
    <location>
        <position position="12"/>
    </location>
</feature>
<evidence type="ECO:0000313" key="4">
    <source>
        <dbReference type="Proteomes" id="UP000323142"/>
    </source>
</evidence>
<dbReference type="GO" id="GO:0000160">
    <property type="term" value="P:phosphorelay signal transduction system"/>
    <property type="evidence" value="ECO:0007669"/>
    <property type="project" value="InterPro"/>
</dbReference>
<evidence type="ECO:0000313" key="3">
    <source>
        <dbReference type="EMBL" id="KAA2236490.1"/>
    </source>
</evidence>
<dbReference type="OrthoDB" id="9784719at2"/>
<evidence type="ECO:0000259" key="2">
    <source>
        <dbReference type="PROSITE" id="PS50110"/>
    </source>
</evidence>
<feature type="domain" description="Response regulatory" evidence="2">
    <location>
        <begin position="1"/>
        <end position="73"/>
    </location>
</feature>
<protein>
    <submittedName>
        <fullName evidence="3">Response regulator</fullName>
    </submittedName>
</protein>
<keyword evidence="1" id="KW-0597">Phosphoprotein</keyword>
<dbReference type="AlphaFoldDB" id="A0A5B2VDD9"/>
<name>A0A5B2VDD9_9HYPH</name>
<comment type="caution">
    <text evidence="3">The sequence shown here is derived from an EMBL/GenBank/DDBJ whole genome shotgun (WGS) entry which is preliminary data.</text>
</comment>
<proteinExistence type="predicted"/>
<dbReference type="Gene3D" id="3.40.50.2300">
    <property type="match status" value="1"/>
</dbReference>
<accession>A0A5B2VDD9</accession>
<keyword evidence="4" id="KW-1185">Reference proteome</keyword>
<dbReference type="InterPro" id="IPR011006">
    <property type="entry name" value="CheY-like_superfamily"/>
</dbReference>
<reference evidence="3 4" key="1">
    <citation type="submission" date="2019-09" db="EMBL/GenBank/DDBJ databases">
        <title>Salinarimonas rosea gen. nov., sp. nov., a new member of the a-2 subgroup of the Proteobacteria.</title>
        <authorList>
            <person name="Liu J."/>
        </authorList>
    </citation>
    <scope>NUCLEOTIDE SEQUENCE [LARGE SCALE GENOMIC DNA]</scope>
    <source>
        <strain evidence="3 4">BN140002</strain>
    </source>
</reference>
<dbReference type="Proteomes" id="UP000323142">
    <property type="component" value="Unassembled WGS sequence"/>
</dbReference>
<gene>
    <name evidence="3" type="ORF">F0L46_15230</name>
</gene>
<dbReference type="InterPro" id="IPR001789">
    <property type="entry name" value="Sig_transdc_resp-reg_receiver"/>
</dbReference>
<organism evidence="3 4">
    <name type="scientific">Salinarimonas soli</name>
    <dbReference type="NCBI Taxonomy" id="1638099"/>
    <lineage>
        <taxon>Bacteria</taxon>
        <taxon>Pseudomonadati</taxon>
        <taxon>Pseudomonadota</taxon>
        <taxon>Alphaproteobacteria</taxon>
        <taxon>Hyphomicrobiales</taxon>
        <taxon>Salinarimonadaceae</taxon>
        <taxon>Salinarimonas</taxon>
    </lineage>
</organism>
<evidence type="ECO:0000256" key="1">
    <source>
        <dbReference type="PROSITE-ProRule" id="PRU00169"/>
    </source>
</evidence>
<reference evidence="3 4" key="2">
    <citation type="submission" date="2019-09" db="EMBL/GenBank/DDBJ databases">
        <authorList>
            <person name="Jin C."/>
        </authorList>
    </citation>
    <scope>NUCLEOTIDE SEQUENCE [LARGE SCALE GENOMIC DNA]</scope>
    <source>
        <strain evidence="3 4">BN140002</strain>
    </source>
</reference>
<dbReference type="EMBL" id="VUOA01000027">
    <property type="protein sequence ID" value="KAA2236490.1"/>
    <property type="molecule type" value="Genomic_DNA"/>
</dbReference>
<sequence length="88" mass="9243">SARQDVRLVFTDINMPGAINGLDLAHAVKANWPGTGVLLTSGAPPQGALPAGARFLQKPFMPMVLVAAVQDLLAEARPFARSVLRAPL</sequence>
<feature type="non-terminal residue" evidence="3">
    <location>
        <position position="1"/>
    </location>
</feature>
<dbReference type="PROSITE" id="PS50110">
    <property type="entry name" value="RESPONSE_REGULATORY"/>
    <property type="match status" value="1"/>
</dbReference>
<dbReference type="SUPFAM" id="SSF52172">
    <property type="entry name" value="CheY-like"/>
    <property type="match status" value="1"/>
</dbReference>